<feature type="non-terminal residue" evidence="1">
    <location>
        <position position="53"/>
    </location>
</feature>
<organism evidence="1">
    <name type="scientific">marine metagenome</name>
    <dbReference type="NCBI Taxonomy" id="408172"/>
    <lineage>
        <taxon>unclassified sequences</taxon>
        <taxon>metagenomes</taxon>
        <taxon>ecological metagenomes</taxon>
    </lineage>
</organism>
<accession>A0A383CNI2</accession>
<evidence type="ECO:0000313" key="1">
    <source>
        <dbReference type="EMBL" id="SVE33917.1"/>
    </source>
</evidence>
<gene>
    <name evidence="1" type="ORF">METZ01_LOCUS486771</name>
</gene>
<dbReference type="EMBL" id="UINC01210455">
    <property type="protein sequence ID" value="SVE33917.1"/>
    <property type="molecule type" value="Genomic_DNA"/>
</dbReference>
<name>A0A383CNI2_9ZZZZ</name>
<reference evidence="1" key="1">
    <citation type="submission" date="2018-05" db="EMBL/GenBank/DDBJ databases">
        <authorList>
            <person name="Lanie J.A."/>
            <person name="Ng W.-L."/>
            <person name="Kazmierczak K.M."/>
            <person name="Andrzejewski T.M."/>
            <person name="Davidsen T.M."/>
            <person name="Wayne K.J."/>
            <person name="Tettelin H."/>
            <person name="Glass J.I."/>
            <person name="Rusch D."/>
            <person name="Podicherti R."/>
            <person name="Tsui H.-C.T."/>
            <person name="Winkler M.E."/>
        </authorList>
    </citation>
    <scope>NUCLEOTIDE SEQUENCE</scope>
</reference>
<sequence length="53" mass="6226">MATTLEERFFGPGNRFQWPDITSNKLPRPVMTRLVPWIEDLQNKTETLLLPRA</sequence>
<dbReference type="AlphaFoldDB" id="A0A383CNI2"/>
<proteinExistence type="predicted"/>
<protein>
    <submittedName>
        <fullName evidence="1">Uncharacterized protein</fullName>
    </submittedName>
</protein>